<dbReference type="InterPro" id="IPR050855">
    <property type="entry name" value="NDM-1-like"/>
</dbReference>
<feature type="domain" description="Metallo-beta-lactamase" evidence="2">
    <location>
        <begin position="39"/>
        <end position="209"/>
    </location>
</feature>
<evidence type="ECO:0000313" key="4">
    <source>
        <dbReference type="Proteomes" id="UP001359886"/>
    </source>
</evidence>
<dbReference type="PANTHER" id="PTHR42951">
    <property type="entry name" value="METALLO-BETA-LACTAMASE DOMAIN-CONTAINING"/>
    <property type="match status" value="1"/>
</dbReference>
<sequence length="304" mass="33528">MPENRGMFTHEAAQAYLAHEPEMQIEALSERLFSVTDGQCRTLFAAGDSQVIAFDTFGTPGRARAYRRAIESAVPGKPVGTVIYSHDHLDHAGFAADFAPDAEIVADVLCAKVIKARAAEGQLPATLVLEGKRHELNIDGVKLELLNPGPTHGSGNLAAYFRDEGVLFSSDTILANARYGFMPDYHFANFVPFMRSFLELDWDRFVPGRFELTDRAGFERGCDFIEAVMIECQNAFMNFVPIWLYEPMKGFVGAALADTYGDLDGFDGHIGQMAIRVVHHYLMGGWGLEDTPEARALLADEVSL</sequence>
<dbReference type="Pfam" id="PF00753">
    <property type="entry name" value="Lactamase_B"/>
    <property type="match status" value="1"/>
</dbReference>
<organism evidence="3 4">
    <name type="scientific">Elongatibacter sediminis</name>
    <dbReference type="NCBI Taxonomy" id="3119006"/>
    <lineage>
        <taxon>Bacteria</taxon>
        <taxon>Pseudomonadati</taxon>
        <taxon>Pseudomonadota</taxon>
        <taxon>Gammaproteobacteria</taxon>
        <taxon>Chromatiales</taxon>
        <taxon>Wenzhouxiangellaceae</taxon>
        <taxon>Elongatibacter</taxon>
    </lineage>
</organism>
<dbReference type="GO" id="GO:0017001">
    <property type="term" value="P:antibiotic catabolic process"/>
    <property type="evidence" value="ECO:0007669"/>
    <property type="project" value="UniProtKB-ARBA"/>
</dbReference>
<dbReference type="PANTHER" id="PTHR42951:SF4">
    <property type="entry name" value="ACYL-COENZYME A THIOESTERASE MBLAC2"/>
    <property type="match status" value="1"/>
</dbReference>
<gene>
    <name evidence="3" type="ORF">V3330_00780</name>
</gene>
<evidence type="ECO:0000259" key="2">
    <source>
        <dbReference type="SMART" id="SM00849"/>
    </source>
</evidence>
<proteinExistence type="inferred from homology"/>
<dbReference type="InterPro" id="IPR036866">
    <property type="entry name" value="RibonucZ/Hydroxyglut_hydro"/>
</dbReference>
<dbReference type="EMBL" id="JAZHOG010000001">
    <property type="protein sequence ID" value="MEJ8566141.1"/>
    <property type="molecule type" value="Genomic_DNA"/>
</dbReference>
<dbReference type="Gene3D" id="3.60.15.10">
    <property type="entry name" value="Ribonuclease Z/Hydroxyacylglutathione hydrolase-like"/>
    <property type="match status" value="1"/>
</dbReference>
<accession>A0AAW9RF01</accession>
<protein>
    <submittedName>
        <fullName evidence="3">MBL fold metallo-hydrolase</fullName>
    </submittedName>
</protein>
<comment type="caution">
    <text evidence="3">The sequence shown here is derived from an EMBL/GenBank/DDBJ whole genome shotgun (WGS) entry which is preliminary data.</text>
</comment>
<dbReference type="AlphaFoldDB" id="A0AAW9RF01"/>
<dbReference type="RefSeq" id="WP_354693464.1">
    <property type="nucleotide sequence ID" value="NZ_JAZHOG010000001.1"/>
</dbReference>
<dbReference type="SMART" id="SM00849">
    <property type="entry name" value="Lactamase_B"/>
    <property type="match status" value="1"/>
</dbReference>
<reference evidence="3 4" key="1">
    <citation type="submission" date="2024-02" db="EMBL/GenBank/DDBJ databases">
        <title>A novel Wenzhouxiangellaceae bacterium, isolated from coastal sediments.</title>
        <authorList>
            <person name="Du Z.-J."/>
            <person name="Ye Y.-Q."/>
            <person name="Zhang X.-Y."/>
        </authorList>
    </citation>
    <scope>NUCLEOTIDE SEQUENCE [LARGE SCALE GENOMIC DNA]</scope>
    <source>
        <strain evidence="3 4">CH-27</strain>
    </source>
</reference>
<dbReference type="SUPFAM" id="SSF56281">
    <property type="entry name" value="Metallo-hydrolase/oxidoreductase"/>
    <property type="match status" value="1"/>
</dbReference>
<name>A0AAW9RF01_9GAMM</name>
<evidence type="ECO:0000256" key="1">
    <source>
        <dbReference type="ARBA" id="ARBA00005250"/>
    </source>
</evidence>
<keyword evidence="4" id="KW-1185">Reference proteome</keyword>
<dbReference type="InterPro" id="IPR001279">
    <property type="entry name" value="Metallo-B-lactamas"/>
</dbReference>
<comment type="similarity">
    <text evidence="1">Belongs to the metallo-beta-lactamase superfamily. Class-B beta-lactamase family.</text>
</comment>
<evidence type="ECO:0000313" key="3">
    <source>
        <dbReference type="EMBL" id="MEJ8566141.1"/>
    </source>
</evidence>
<dbReference type="Proteomes" id="UP001359886">
    <property type="component" value="Unassembled WGS sequence"/>
</dbReference>